<dbReference type="InterPro" id="IPR050439">
    <property type="entry name" value="ADAMTS_ADAMTS-like"/>
</dbReference>
<keyword evidence="3 6" id="KW-0732">Signal</keyword>
<accession>A0A9Q0IXI9</accession>
<dbReference type="FunFam" id="2.20.100.10:FF:000005">
    <property type="entry name" value="ADAM metallopeptidase with thrombospondin type 1 motif 9"/>
    <property type="match status" value="1"/>
</dbReference>
<evidence type="ECO:0000313" key="8">
    <source>
        <dbReference type="EMBL" id="KAJ3614290.1"/>
    </source>
</evidence>
<dbReference type="SMART" id="SM00209">
    <property type="entry name" value="TSP1"/>
    <property type="match status" value="4"/>
</dbReference>
<feature type="chain" id="PRO_5040380523" description="PLAC domain-containing protein" evidence="6">
    <location>
        <begin position="31"/>
        <end position="533"/>
    </location>
</feature>
<evidence type="ECO:0000256" key="1">
    <source>
        <dbReference type="ARBA" id="ARBA00004613"/>
    </source>
</evidence>
<dbReference type="GO" id="GO:0030198">
    <property type="term" value="P:extracellular matrix organization"/>
    <property type="evidence" value="ECO:0007669"/>
    <property type="project" value="TreeGrafter"/>
</dbReference>
<feature type="signal peptide" evidence="6">
    <location>
        <begin position="1"/>
        <end position="30"/>
    </location>
</feature>
<dbReference type="InterPro" id="IPR036383">
    <property type="entry name" value="TSP1_rpt_sf"/>
</dbReference>
<dbReference type="Pfam" id="PF19030">
    <property type="entry name" value="TSP1_ADAMTS"/>
    <property type="match status" value="4"/>
</dbReference>
<dbReference type="Pfam" id="PF05986">
    <property type="entry name" value="ADAMTS_spacer1"/>
    <property type="match status" value="1"/>
</dbReference>
<dbReference type="EMBL" id="JANIIK010000034">
    <property type="protein sequence ID" value="KAJ3614290.1"/>
    <property type="molecule type" value="Genomic_DNA"/>
</dbReference>
<dbReference type="PANTHER" id="PTHR13723:SF316">
    <property type="entry name" value="LONELY HEART, ISOFORM A"/>
    <property type="match status" value="1"/>
</dbReference>
<comment type="caution">
    <text evidence="8">The sequence shown here is derived from an EMBL/GenBank/DDBJ whole genome shotgun (WGS) entry which is preliminary data.</text>
</comment>
<feature type="domain" description="PLAC" evidence="7">
    <location>
        <begin position="482"/>
        <end position="519"/>
    </location>
</feature>
<evidence type="ECO:0000259" key="7">
    <source>
        <dbReference type="PROSITE" id="PS50900"/>
    </source>
</evidence>
<comment type="subcellular location">
    <subcellularLocation>
        <location evidence="1">Secreted</location>
    </subcellularLocation>
</comment>
<organism evidence="8 9">
    <name type="scientific">Muraenolepis orangiensis</name>
    <name type="common">Patagonian moray cod</name>
    <dbReference type="NCBI Taxonomy" id="630683"/>
    <lineage>
        <taxon>Eukaryota</taxon>
        <taxon>Metazoa</taxon>
        <taxon>Chordata</taxon>
        <taxon>Craniata</taxon>
        <taxon>Vertebrata</taxon>
        <taxon>Euteleostomi</taxon>
        <taxon>Actinopterygii</taxon>
        <taxon>Neopterygii</taxon>
        <taxon>Teleostei</taxon>
        <taxon>Neoteleostei</taxon>
        <taxon>Acanthomorphata</taxon>
        <taxon>Zeiogadaria</taxon>
        <taxon>Gadariae</taxon>
        <taxon>Gadiformes</taxon>
        <taxon>Muraenolepidoidei</taxon>
        <taxon>Muraenolepididae</taxon>
        <taxon>Muraenolepis</taxon>
    </lineage>
</organism>
<dbReference type="GO" id="GO:0031012">
    <property type="term" value="C:extracellular matrix"/>
    <property type="evidence" value="ECO:0007669"/>
    <property type="project" value="TreeGrafter"/>
</dbReference>
<dbReference type="Gene3D" id="2.60.120.830">
    <property type="match status" value="1"/>
</dbReference>
<dbReference type="PROSITE" id="PS50900">
    <property type="entry name" value="PLAC"/>
    <property type="match status" value="1"/>
</dbReference>
<dbReference type="GO" id="GO:0006508">
    <property type="term" value="P:proteolysis"/>
    <property type="evidence" value="ECO:0007669"/>
    <property type="project" value="TreeGrafter"/>
</dbReference>
<dbReference type="Gene3D" id="2.20.100.10">
    <property type="entry name" value="Thrombospondin type-1 (TSP1) repeat"/>
    <property type="match status" value="4"/>
</dbReference>
<gene>
    <name evidence="8" type="ORF">NHX12_017864</name>
</gene>
<dbReference type="GO" id="GO:0005576">
    <property type="term" value="C:extracellular region"/>
    <property type="evidence" value="ECO:0007669"/>
    <property type="project" value="UniProtKB-SubCell"/>
</dbReference>
<dbReference type="PANTHER" id="PTHR13723">
    <property type="entry name" value="ADAMTS A DISINTEGRIN AND METALLOPROTEASE WITH THROMBOSPONDIN MOTIFS PROTEASE"/>
    <property type="match status" value="1"/>
</dbReference>
<dbReference type="Pfam" id="PF08686">
    <property type="entry name" value="PLAC"/>
    <property type="match status" value="1"/>
</dbReference>
<proteinExistence type="predicted"/>
<dbReference type="AlphaFoldDB" id="A0A9Q0IXI9"/>
<evidence type="ECO:0000256" key="3">
    <source>
        <dbReference type="ARBA" id="ARBA00022729"/>
    </source>
</evidence>
<keyword evidence="4" id="KW-0677">Repeat</keyword>
<dbReference type="Proteomes" id="UP001148018">
    <property type="component" value="Unassembled WGS sequence"/>
</dbReference>
<sequence length="533" mass="58444">MAGPWQRLSGVLGLLQLTLPIWLLYPPLSALPQLTDDTEPPLQGFEVVKDTFSHHFLSVGYHKLVEIPAGAQNISIQETTKSRNYLALKTQSGVSIINGNWGIDRPGVFIAAGTQLTYRRPNEIRSRVGESVTAPGPLTEDVHVYLIYQQPDPSVYYEYSVPLYNTHPSPEPQLLPDILSLVETVDPASPDKDQNIGDISSNEIPKDTPPTQPDPLPTYSWSQDGHTVCSATCGTGRHKALWSWDLGEWSECSRRCGPGSQNRQVICRQVTRAHADGTETVATVEAGLCDASDGPPEALENCDMGACARSWFTSPWGRRCSAECGEGSQTRTAVCLMDHVTNLPLDSCEGARPPEVTSCNLGPCEKRLDWYTGPWGQCSAECGNGTRTRGVACLLNSNGSMEVVDNLKCTHLPQPIRSQPCFLEPCGRQWYVTDWSACSVSCGGGYRVREARCLSDNVTPSDPASAPESREECNTQPCVTETDSSCRDQYHNCAVVVQARLCVYPYYRGACCTSCSRAPKPYSHGLLKNHIRR</sequence>
<evidence type="ECO:0000256" key="2">
    <source>
        <dbReference type="ARBA" id="ARBA00022525"/>
    </source>
</evidence>
<protein>
    <recommendedName>
        <fullName evidence="7">PLAC domain-containing protein</fullName>
    </recommendedName>
</protein>
<keyword evidence="9" id="KW-1185">Reference proteome</keyword>
<dbReference type="SUPFAM" id="SSF82895">
    <property type="entry name" value="TSP-1 type 1 repeat"/>
    <property type="match status" value="4"/>
</dbReference>
<dbReference type="PROSITE" id="PS50092">
    <property type="entry name" value="TSP1"/>
    <property type="match status" value="4"/>
</dbReference>
<evidence type="ECO:0000256" key="4">
    <source>
        <dbReference type="ARBA" id="ARBA00022737"/>
    </source>
</evidence>
<evidence type="ECO:0000256" key="5">
    <source>
        <dbReference type="SAM" id="MobiDB-lite"/>
    </source>
</evidence>
<reference evidence="8" key="1">
    <citation type="submission" date="2022-07" db="EMBL/GenBank/DDBJ databases">
        <title>Chromosome-level genome of Muraenolepis orangiensis.</title>
        <authorList>
            <person name="Kim J."/>
        </authorList>
    </citation>
    <scope>NUCLEOTIDE SEQUENCE</scope>
    <source>
        <strain evidence="8">KU_S4_2022</strain>
        <tissue evidence="8">Muscle</tissue>
    </source>
</reference>
<dbReference type="InterPro" id="IPR010909">
    <property type="entry name" value="PLAC"/>
</dbReference>
<evidence type="ECO:0000256" key="6">
    <source>
        <dbReference type="SAM" id="SignalP"/>
    </source>
</evidence>
<dbReference type="InterPro" id="IPR010294">
    <property type="entry name" value="ADAMTS_spacer1"/>
</dbReference>
<evidence type="ECO:0000313" key="9">
    <source>
        <dbReference type="Proteomes" id="UP001148018"/>
    </source>
</evidence>
<dbReference type="OrthoDB" id="10062690at2759"/>
<dbReference type="InterPro" id="IPR000884">
    <property type="entry name" value="TSP1_rpt"/>
</dbReference>
<feature type="region of interest" description="Disordered" evidence="5">
    <location>
        <begin position="186"/>
        <end position="214"/>
    </location>
</feature>
<name>A0A9Q0IXI9_9TELE</name>
<dbReference type="GO" id="GO:0004222">
    <property type="term" value="F:metalloendopeptidase activity"/>
    <property type="evidence" value="ECO:0007669"/>
    <property type="project" value="TreeGrafter"/>
</dbReference>
<keyword evidence="2" id="KW-0964">Secreted</keyword>